<dbReference type="Proteomes" id="UP000799753">
    <property type="component" value="Unassembled WGS sequence"/>
</dbReference>
<gene>
    <name evidence="1" type="ORF">P280DRAFT_540511</name>
</gene>
<sequence length="464" mass="52109">MSSTSSPNARIERKLEVAHTIENFKKAVEELKKSRAKKDKSIGKFDLAAAHDWNEVMELLKSADTMYRNEDSNLGRIRHYFRKIGDNGKSFQMFVGLLPDGNYKTLCGGLTLILSAMMAHSARRQKMAELMEQIPYDVGDCEDYSAMYSQSVDIHITRLKQAKEHFSSVREKLLHHGTQVVQNTVVCMNEGINTTLSHIVSLKNAAIDNSVNNSKLSDVANTTQDMLAEVIKNAQWRQERDALINKCYRDIKAKDKMIAALATWCTPDVMAARIGLHILNNAYLGDIDTVYADSLAQPIAFHGRSKWLTAHPDFSNWVRSRESTLLVVQGNGEHDYISPSSFVVLLLYPKLLIGGDVLVLPFFCGLHPGGQFEDSEEPIGSVILCRGLLAQIFKPKGVDWVGQSFYPGLYHTHRTPINISIHNISYTTPSPHPPIHNILSLRRNHQHNPKTINLIPPSPHSQLH</sequence>
<evidence type="ECO:0000313" key="1">
    <source>
        <dbReference type="EMBL" id="KAF2642634.1"/>
    </source>
</evidence>
<organism evidence="1 2">
    <name type="scientific">Massarina eburnea CBS 473.64</name>
    <dbReference type="NCBI Taxonomy" id="1395130"/>
    <lineage>
        <taxon>Eukaryota</taxon>
        <taxon>Fungi</taxon>
        <taxon>Dikarya</taxon>
        <taxon>Ascomycota</taxon>
        <taxon>Pezizomycotina</taxon>
        <taxon>Dothideomycetes</taxon>
        <taxon>Pleosporomycetidae</taxon>
        <taxon>Pleosporales</taxon>
        <taxon>Massarineae</taxon>
        <taxon>Massarinaceae</taxon>
        <taxon>Massarina</taxon>
    </lineage>
</organism>
<dbReference type="AlphaFoldDB" id="A0A6A6S8W2"/>
<name>A0A6A6S8W2_9PLEO</name>
<keyword evidence="2" id="KW-1185">Reference proteome</keyword>
<dbReference type="OrthoDB" id="5419927at2759"/>
<evidence type="ECO:0000313" key="2">
    <source>
        <dbReference type="Proteomes" id="UP000799753"/>
    </source>
</evidence>
<accession>A0A6A6S8W2</accession>
<dbReference type="PANTHER" id="PTHR40619">
    <property type="entry name" value="FUNGAL STAND N-TERMINAL GOODBYE DOMAIN-CONTAINING PROTEIN"/>
    <property type="match status" value="1"/>
</dbReference>
<dbReference type="EMBL" id="MU006781">
    <property type="protein sequence ID" value="KAF2642634.1"/>
    <property type="molecule type" value="Genomic_DNA"/>
</dbReference>
<protein>
    <submittedName>
        <fullName evidence="1">Uncharacterized protein</fullName>
    </submittedName>
</protein>
<dbReference type="PANTHER" id="PTHR40619:SF3">
    <property type="entry name" value="FUNGAL STAND N-TERMINAL GOODBYE DOMAIN-CONTAINING PROTEIN"/>
    <property type="match status" value="1"/>
</dbReference>
<reference evidence="1" key="1">
    <citation type="journal article" date="2020" name="Stud. Mycol.">
        <title>101 Dothideomycetes genomes: a test case for predicting lifestyles and emergence of pathogens.</title>
        <authorList>
            <person name="Haridas S."/>
            <person name="Albert R."/>
            <person name="Binder M."/>
            <person name="Bloem J."/>
            <person name="Labutti K."/>
            <person name="Salamov A."/>
            <person name="Andreopoulos B."/>
            <person name="Baker S."/>
            <person name="Barry K."/>
            <person name="Bills G."/>
            <person name="Bluhm B."/>
            <person name="Cannon C."/>
            <person name="Castanera R."/>
            <person name="Culley D."/>
            <person name="Daum C."/>
            <person name="Ezra D."/>
            <person name="Gonzalez J."/>
            <person name="Henrissat B."/>
            <person name="Kuo A."/>
            <person name="Liang C."/>
            <person name="Lipzen A."/>
            <person name="Lutzoni F."/>
            <person name="Magnuson J."/>
            <person name="Mondo S."/>
            <person name="Nolan M."/>
            <person name="Ohm R."/>
            <person name="Pangilinan J."/>
            <person name="Park H.-J."/>
            <person name="Ramirez L."/>
            <person name="Alfaro M."/>
            <person name="Sun H."/>
            <person name="Tritt A."/>
            <person name="Yoshinaga Y."/>
            <person name="Zwiers L.-H."/>
            <person name="Turgeon B."/>
            <person name="Goodwin S."/>
            <person name="Spatafora J."/>
            <person name="Crous P."/>
            <person name="Grigoriev I."/>
        </authorList>
    </citation>
    <scope>NUCLEOTIDE SEQUENCE</scope>
    <source>
        <strain evidence="1">CBS 473.64</strain>
    </source>
</reference>
<proteinExistence type="predicted"/>